<dbReference type="AlphaFoldDB" id="A2FSR9"/>
<evidence type="ECO:0000313" key="3">
    <source>
        <dbReference type="Proteomes" id="UP000001542"/>
    </source>
</evidence>
<accession>A2FSR9</accession>
<dbReference type="EMBL" id="DS113994">
    <property type="protein sequence ID" value="EAX92041.1"/>
    <property type="molecule type" value="Genomic_DNA"/>
</dbReference>
<reference evidence="2" key="1">
    <citation type="submission" date="2006-10" db="EMBL/GenBank/DDBJ databases">
        <authorList>
            <person name="Amadeo P."/>
            <person name="Zhao Q."/>
            <person name="Wortman J."/>
            <person name="Fraser-Liggett C."/>
            <person name="Carlton J."/>
        </authorList>
    </citation>
    <scope>NUCLEOTIDE SEQUENCE</scope>
    <source>
        <strain evidence="2">G3</strain>
    </source>
</reference>
<dbReference type="VEuPathDB" id="TrichDB:TVAG_441040"/>
<gene>
    <name evidence="2" type="ORF">TVAG_441040</name>
</gene>
<dbReference type="RefSeq" id="XP_001304971.1">
    <property type="nucleotide sequence ID" value="XM_001304970.1"/>
</dbReference>
<dbReference type="Proteomes" id="UP000001542">
    <property type="component" value="Unassembled WGS sequence"/>
</dbReference>
<feature type="coiled-coil region" evidence="1">
    <location>
        <begin position="49"/>
        <end position="83"/>
    </location>
</feature>
<dbReference type="KEGG" id="tva:4749748"/>
<name>A2FSR9_TRIV3</name>
<dbReference type="InParanoid" id="A2FSR9"/>
<dbReference type="VEuPathDB" id="TrichDB:TVAGG3_0927950"/>
<organism evidence="2 3">
    <name type="scientific">Trichomonas vaginalis (strain ATCC PRA-98 / G3)</name>
    <dbReference type="NCBI Taxonomy" id="412133"/>
    <lineage>
        <taxon>Eukaryota</taxon>
        <taxon>Metamonada</taxon>
        <taxon>Parabasalia</taxon>
        <taxon>Trichomonadida</taxon>
        <taxon>Trichomonadidae</taxon>
        <taxon>Trichomonas</taxon>
    </lineage>
</organism>
<sequence length="214" mass="24412">MLHATELTDEDISAIPQDKLVKILNAQIDGARSELQSLYSSLEEEKLSVTELEYKHRELEAILNDEKKKLQFKEKSKQTVNKQLIDLRGKISEQESKIKHFKGGSEGDTIKASEIEKLQSQLEKEAGNVLKYQALIEKSRNELAAIDSQFANELDAIQYEIKLTNDEKNKIIDLIELHMQRLSLMKQRNEACLKSVVSHSLDSQLTATLEEFAN</sequence>
<protein>
    <submittedName>
        <fullName evidence="2">Uncharacterized protein</fullName>
    </submittedName>
</protein>
<dbReference type="OrthoDB" id="10528935at2759"/>
<keyword evidence="3" id="KW-1185">Reference proteome</keyword>
<proteinExistence type="predicted"/>
<reference evidence="2" key="2">
    <citation type="journal article" date="2007" name="Science">
        <title>Draft genome sequence of the sexually transmitted pathogen Trichomonas vaginalis.</title>
        <authorList>
            <person name="Carlton J.M."/>
            <person name="Hirt R.P."/>
            <person name="Silva J.C."/>
            <person name="Delcher A.L."/>
            <person name="Schatz M."/>
            <person name="Zhao Q."/>
            <person name="Wortman J.R."/>
            <person name="Bidwell S.L."/>
            <person name="Alsmark U.C.M."/>
            <person name="Besteiro S."/>
            <person name="Sicheritz-Ponten T."/>
            <person name="Noel C.J."/>
            <person name="Dacks J.B."/>
            <person name="Foster P.G."/>
            <person name="Simillion C."/>
            <person name="Van de Peer Y."/>
            <person name="Miranda-Saavedra D."/>
            <person name="Barton G.J."/>
            <person name="Westrop G.D."/>
            <person name="Mueller S."/>
            <person name="Dessi D."/>
            <person name="Fiori P.L."/>
            <person name="Ren Q."/>
            <person name="Paulsen I."/>
            <person name="Zhang H."/>
            <person name="Bastida-Corcuera F.D."/>
            <person name="Simoes-Barbosa A."/>
            <person name="Brown M.T."/>
            <person name="Hayes R.D."/>
            <person name="Mukherjee M."/>
            <person name="Okumura C.Y."/>
            <person name="Schneider R."/>
            <person name="Smith A.J."/>
            <person name="Vanacova S."/>
            <person name="Villalvazo M."/>
            <person name="Haas B.J."/>
            <person name="Pertea M."/>
            <person name="Feldblyum T.V."/>
            <person name="Utterback T.R."/>
            <person name="Shu C.L."/>
            <person name="Osoegawa K."/>
            <person name="de Jong P.J."/>
            <person name="Hrdy I."/>
            <person name="Horvathova L."/>
            <person name="Zubacova Z."/>
            <person name="Dolezal P."/>
            <person name="Malik S.B."/>
            <person name="Logsdon J.M. Jr."/>
            <person name="Henze K."/>
            <person name="Gupta A."/>
            <person name="Wang C.C."/>
            <person name="Dunne R.L."/>
            <person name="Upcroft J.A."/>
            <person name="Upcroft P."/>
            <person name="White O."/>
            <person name="Salzberg S.L."/>
            <person name="Tang P."/>
            <person name="Chiu C.-H."/>
            <person name="Lee Y.-S."/>
            <person name="Embley T.M."/>
            <person name="Coombs G.H."/>
            <person name="Mottram J.C."/>
            <person name="Tachezy J."/>
            <person name="Fraser-Liggett C.M."/>
            <person name="Johnson P.J."/>
        </authorList>
    </citation>
    <scope>NUCLEOTIDE SEQUENCE [LARGE SCALE GENOMIC DNA]</scope>
    <source>
        <strain evidence="2">G3</strain>
    </source>
</reference>
<keyword evidence="1" id="KW-0175">Coiled coil</keyword>
<dbReference type="SMR" id="A2FSR9"/>
<evidence type="ECO:0000313" key="2">
    <source>
        <dbReference type="EMBL" id="EAX92041.1"/>
    </source>
</evidence>
<evidence type="ECO:0000256" key="1">
    <source>
        <dbReference type="SAM" id="Coils"/>
    </source>
</evidence>